<proteinExistence type="predicted"/>
<keyword evidence="3" id="KW-1185">Reference proteome</keyword>
<name>A0A843V552_COLES</name>
<evidence type="ECO:0000256" key="1">
    <source>
        <dbReference type="SAM" id="MobiDB-lite"/>
    </source>
</evidence>
<reference evidence="2" key="1">
    <citation type="submission" date="2017-07" db="EMBL/GenBank/DDBJ databases">
        <title>Taro Niue Genome Assembly and Annotation.</title>
        <authorList>
            <person name="Atibalentja N."/>
            <person name="Keating K."/>
            <person name="Fields C.J."/>
        </authorList>
    </citation>
    <scope>NUCLEOTIDE SEQUENCE</scope>
    <source>
        <strain evidence="2">Niue_2</strain>
        <tissue evidence="2">Leaf</tissue>
    </source>
</reference>
<evidence type="ECO:0000313" key="2">
    <source>
        <dbReference type="EMBL" id="MQL88920.1"/>
    </source>
</evidence>
<feature type="region of interest" description="Disordered" evidence="1">
    <location>
        <begin position="41"/>
        <end position="74"/>
    </location>
</feature>
<dbReference type="Proteomes" id="UP000652761">
    <property type="component" value="Unassembled WGS sequence"/>
</dbReference>
<comment type="caution">
    <text evidence="2">The sequence shown here is derived from an EMBL/GenBank/DDBJ whole genome shotgun (WGS) entry which is preliminary data.</text>
</comment>
<gene>
    <name evidence="2" type="ORF">Taro_021486</name>
</gene>
<organism evidence="2 3">
    <name type="scientific">Colocasia esculenta</name>
    <name type="common">Wild taro</name>
    <name type="synonym">Arum esculentum</name>
    <dbReference type="NCBI Taxonomy" id="4460"/>
    <lineage>
        <taxon>Eukaryota</taxon>
        <taxon>Viridiplantae</taxon>
        <taxon>Streptophyta</taxon>
        <taxon>Embryophyta</taxon>
        <taxon>Tracheophyta</taxon>
        <taxon>Spermatophyta</taxon>
        <taxon>Magnoliopsida</taxon>
        <taxon>Liliopsida</taxon>
        <taxon>Araceae</taxon>
        <taxon>Aroideae</taxon>
        <taxon>Colocasieae</taxon>
        <taxon>Colocasia</taxon>
    </lineage>
</organism>
<dbReference type="AlphaFoldDB" id="A0A843V552"/>
<accession>A0A843V552</accession>
<protein>
    <submittedName>
        <fullName evidence="2">Uncharacterized protein</fullName>
    </submittedName>
</protein>
<dbReference type="EMBL" id="NMUH01001101">
    <property type="protein sequence ID" value="MQL88920.1"/>
    <property type="molecule type" value="Genomic_DNA"/>
</dbReference>
<sequence>MPQQFHLHFYGLVNGIPCESLARSREAESVQARYWVNESRRRGPLHTPPLGEKHYCHRSNNTNVPGLQKTWGID</sequence>
<evidence type="ECO:0000313" key="3">
    <source>
        <dbReference type="Proteomes" id="UP000652761"/>
    </source>
</evidence>